<proteinExistence type="predicted"/>
<protein>
    <submittedName>
        <fullName evidence="2">DUF4179 domain-containing protein</fullName>
    </submittedName>
</protein>
<dbReference type="EMBL" id="JARTLD010000036">
    <property type="protein sequence ID" value="MED5018520.1"/>
    <property type="molecule type" value="Genomic_DNA"/>
</dbReference>
<evidence type="ECO:0000313" key="2">
    <source>
        <dbReference type="EMBL" id="MED5018520.1"/>
    </source>
</evidence>
<keyword evidence="1" id="KW-1133">Transmembrane helix</keyword>
<organism evidence="2 3">
    <name type="scientific">Paenibacillus chibensis</name>
    <dbReference type="NCBI Taxonomy" id="59846"/>
    <lineage>
        <taxon>Bacteria</taxon>
        <taxon>Bacillati</taxon>
        <taxon>Bacillota</taxon>
        <taxon>Bacilli</taxon>
        <taxon>Bacillales</taxon>
        <taxon>Paenibacillaceae</taxon>
        <taxon>Paenibacillus</taxon>
    </lineage>
</organism>
<dbReference type="RefSeq" id="WP_328278844.1">
    <property type="nucleotide sequence ID" value="NZ_JARTLD010000036.1"/>
</dbReference>
<name>A0ABU6PUG0_9BACL</name>
<evidence type="ECO:0000313" key="3">
    <source>
        <dbReference type="Proteomes" id="UP001343257"/>
    </source>
</evidence>
<keyword evidence="3" id="KW-1185">Reference proteome</keyword>
<dbReference type="Proteomes" id="UP001343257">
    <property type="component" value="Unassembled WGS sequence"/>
</dbReference>
<reference evidence="2 3" key="1">
    <citation type="submission" date="2023-03" db="EMBL/GenBank/DDBJ databases">
        <title>Bacillus Genome Sequencing.</title>
        <authorList>
            <person name="Dunlap C."/>
        </authorList>
    </citation>
    <scope>NUCLEOTIDE SEQUENCE [LARGE SCALE GENOMIC DNA]</scope>
    <source>
        <strain evidence="2 3">NRS-52</strain>
    </source>
</reference>
<comment type="caution">
    <text evidence="2">The sequence shown here is derived from an EMBL/GenBank/DDBJ whole genome shotgun (WGS) entry which is preliminary data.</text>
</comment>
<keyword evidence="1" id="KW-0472">Membrane</keyword>
<sequence length="471" mass="52437">MLEKEERLLMQDADEVRRNAEAIREMKLTTAVRNGVVKGRKRGMRRVYSYGAGLAAFAAAAVFITWSIIGSPLTKQEDTKLEQTASSDSVTSFDLFAPIGARDKGFAAAVQQNLLKPIKQGVEKDGYRIDVAGAVSDGRRAYIMFSVQNHTKHGASPIPDSLKFGDDEAPSVRAEAKNVRNGNLLPGETGYYVYSTNLAASANYSHDATLSVKVWDTVSQYYAKGLDISFNLDTSMLSGQEHVYHPEGALTIDGQTINVSQVQFTPLGTYVDLKYDPSNTKQIFKVISPVLIGKSGDKIEKLYYPEIISNDNTQATLWYKNSSIDQMETTSLKVFGIGAVEKDRLKIVIDLKKREIISAPDDKLQLLPPEQKDGAGEINFYRKVEHAQAENNFGMSLSDTFTDASGKKYKRQPLNKLATTGTSYSTKTDIMEDYYFYYFGEEAADYPQPLTIEVKKYWIPVMETQSIQITP</sequence>
<evidence type="ECO:0000256" key="1">
    <source>
        <dbReference type="SAM" id="Phobius"/>
    </source>
</evidence>
<feature type="transmembrane region" description="Helical" evidence="1">
    <location>
        <begin position="47"/>
        <end position="69"/>
    </location>
</feature>
<accession>A0ABU6PUG0</accession>
<keyword evidence="1" id="KW-0812">Transmembrane</keyword>
<gene>
    <name evidence="2" type="ORF">P9847_14525</name>
</gene>